<organism evidence="2 3">
    <name type="scientific">Eleusine coracana subsp. coracana</name>
    <dbReference type="NCBI Taxonomy" id="191504"/>
    <lineage>
        <taxon>Eukaryota</taxon>
        <taxon>Viridiplantae</taxon>
        <taxon>Streptophyta</taxon>
        <taxon>Embryophyta</taxon>
        <taxon>Tracheophyta</taxon>
        <taxon>Spermatophyta</taxon>
        <taxon>Magnoliopsida</taxon>
        <taxon>Liliopsida</taxon>
        <taxon>Poales</taxon>
        <taxon>Poaceae</taxon>
        <taxon>PACMAD clade</taxon>
        <taxon>Chloridoideae</taxon>
        <taxon>Cynodonteae</taxon>
        <taxon>Eleusininae</taxon>
        <taxon>Eleusine</taxon>
    </lineage>
</organism>
<dbReference type="AlphaFoldDB" id="A0AAV5EAP9"/>
<reference evidence="2" key="1">
    <citation type="journal article" date="2018" name="DNA Res.">
        <title>Multiple hybrid de novo genome assembly of finger millet, an orphan allotetraploid crop.</title>
        <authorList>
            <person name="Hatakeyama M."/>
            <person name="Aluri S."/>
            <person name="Balachadran M.T."/>
            <person name="Sivarajan S.R."/>
            <person name="Patrignani A."/>
            <person name="Gruter S."/>
            <person name="Poveda L."/>
            <person name="Shimizu-Inatsugi R."/>
            <person name="Baeten J."/>
            <person name="Francoijs K.J."/>
            <person name="Nataraja K.N."/>
            <person name="Reddy Y.A.N."/>
            <person name="Phadnis S."/>
            <person name="Ravikumar R.L."/>
            <person name="Schlapbach R."/>
            <person name="Sreeman S.M."/>
            <person name="Shimizu K.K."/>
        </authorList>
    </citation>
    <scope>NUCLEOTIDE SEQUENCE</scope>
</reference>
<protein>
    <submittedName>
        <fullName evidence="2">Uncharacterized protein</fullName>
    </submittedName>
</protein>
<feature type="region of interest" description="Disordered" evidence="1">
    <location>
        <begin position="31"/>
        <end position="90"/>
    </location>
</feature>
<evidence type="ECO:0000256" key="1">
    <source>
        <dbReference type="SAM" id="MobiDB-lite"/>
    </source>
</evidence>
<evidence type="ECO:0000313" key="3">
    <source>
        <dbReference type="Proteomes" id="UP001054889"/>
    </source>
</evidence>
<keyword evidence="3" id="KW-1185">Reference proteome</keyword>
<sequence length="109" mass="11760">MTALYVCCSSRDQQHCFAFAHLSVLPSYAATTRRPSSASPGSSGVVSDAGEPLPLTCARSHPKPAKSWRPLLSPDSAHRGQPPPPRPSSPLFYVQWRAQICSGIHIHAQ</sequence>
<dbReference type="EMBL" id="BQKI01000074">
    <property type="protein sequence ID" value="GJN20199.1"/>
    <property type="molecule type" value="Genomic_DNA"/>
</dbReference>
<comment type="caution">
    <text evidence="2">The sequence shown here is derived from an EMBL/GenBank/DDBJ whole genome shotgun (WGS) entry which is preliminary data.</text>
</comment>
<name>A0AAV5EAP9_ELECO</name>
<reference evidence="2" key="2">
    <citation type="submission" date="2021-12" db="EMBL/GenBank/DDBJ databases">
        <title>Resequencing data analysis of finger millet.</title>
        <authorList>
            <person name="Hatakeyama M."/>
            <person name="Aluri S."/>
            <person name="Balachadran M.T."/>
            <person name="Sivarajan S.R."/>
            <person name="Poveda L."/>
            <person name="Shimizu-Inatsugi R."/>
            <person name="Schlapbach R."/>
            <person name="Sreeman S.M."/>
            <person name="Shimizu K.K."/>
        </authorList>
    </citation>
    <scope>NUCLEOTIDE SEQUENCE</scope>
</reference>
<evidence type="ECO:0000313" key="2">
    <source>
        <dbReference type="EMBL" id="GJN20199.1"/>
    </source>
</evidence>
<dbReference type="Proteomes" id="UP001054889">
    <property type="component" value="Unassembled WGS sequence"/>
</dbReference>
<feature type="compositionally biased region" description="Low complexity" evidence="1">
    <location>
        <begin position="31"/>
        <end position="49"/>
    </location>
</feature>
<accession>A0AAV5EAP9</accession>
<proteinExistence type="predicted"/>
<gene>
    <name evidence="2" type="primary">gb07546</name>
    <name evidence="2" type="ORF">PR202_gb07546</name>
</gene>